<protein>
    <submittedName>
        <fullName evidence="2 3">Uncharacterized protein</fullName>
    </submittedName>
</protein>
<dbReference type="Gramene" id="PNT67942">
    <property type="protein sequence ID" value="PNT67942"/>
    <property type="gene ID" value="BRADI_3g34099v3"/>
</dbReference>
<reference evidence="2" key="2">
    <citation type="submission" date="2017-06" db="EMBL/GenBank/DDBJ databases">
        <title>WGS assembly of Brachypodium distachyon.</title>
        <authorList>
            <consortium name="The International Brachypodium Initiative"/>
            <person name="Lucas S."/>
            <person name="Harmon-Smith M."/>
            <person name="Lail K."/>
            <person name="Tice H."/>
            <person name="Grimwood J."/>
            <person name="Bruce D."/>
            <person name="Barry K."/>
            <person name="Shu S."/>
            <person name="Lindquist E."/>
            <person name="Wang M."/>
            <person name="Pitluck S."/>
            <person name="Vogel J.P."/>
            <person name="Garvin D.F."/>
            <person name="Mockler T.C."/>
            <person name="Schmutz J."/>
            <person name="Rokhsar D."/>
            <person name="Bevan M.W."/>
        </authorList>
    </citation>
    <scope>NUCLEOTIDE SEQUENCE</scope>
    <source>
        <strain evidence="2">Bd21</strain>
    </source>
</reference>
<reference evidence="2 3" key="1">
    <citation type="journal article" date="2010" name="Nature">
        <title>Genome sequencing and analysis of the model grass Brachypodium distachyon.</title>
        <authorList>
            <consortium name="International Brachypodium Initiative"/>
        </authorList>
    </citation>
    <scope>NUCLEOTIDE SEQUENCE [LARGE SCALE GENOMIC DNA]</scope>
    <source>
        <strain evidence="2 3">Bd21</strain>
    </source>
</reference>
<evidence type="ECO:0000256" key="1">
    <source>
        <dbReference type="SAM" id="MobiDB-lite"/>
    </source>
</evidence>
<reference evidence="3" key="3">
    <citation type="submission" date="2018-08" db="UniProtKB">
        <authorList>
            <consortium name="EnsemblPlants"/>
        </authorList>
    </citation>
    <scope>IDENTIFICATION</scope>
    <source>
        <strain evidence="3">cv. Bd21</strain>
    </source>
</reference>
<evidence type="ECO:0000313" key="3">
    <source>
        <dbReference type="EnsemblPlants" id="PNT67942"/>
    </source>
</evidence>
<dbReference type="EMBL" id="CM000882">
    <property type="protein sequence ID" value="PNT67942.1"/>
    <property type="molecule type" value="Genomic_DNA"/>
</dbReference>
<name>A0A2K2D0Y9_BRADI</name>
<evidence type="ECO:0000313" key="2">
    <source>
        <dbReference type="EMBL" id="PNT67942.1"/>
    </source>
</evidence>
<evidence type="ECO:0000313" key="4">
    <source>
        <dbReference type="Proteomes" id="UP000008810"/>
    </source>
</evidence>
<feature type="compositionally biased region" description="Basic and acidic residues" evidence="1">
    <location>
        <begin position="154"/>
        <end position="169"/>
    </location>
</feature>
<keyword evidence="4" id="KW-1185">Reference proteome</keyword>
<sequence length="176" mass="19776">MIQQPNKTRPTRLHPPYVLRPLPPFSPNIFYSLLPLPLDRAQARDWRSAMLRFRVSSPRRMTSSASPLCTTPCSLPPTSPHRTRLPCFVALHYRTAPPCEPDTAPSALRPHALRETACVDLVRRPASPPTPPAMPSRAIRQARPQGEEQGCASGEKRREQEKRMGEEKRSKKSAAN</sequence>
<accession>A0A2K2D0Y9</accession>
<dbReference type="EnsemblPlants" id="PNT67942">
    <property type="protein sequence ID" value="PNT67942"/>
    <property type="gene ID" value="BRADI_3g34099v3"/>
</dbReference>
<dbReference type="AlphaFoldDB" id="A0A2K2D0Y9"/>
<feature type="region of interest" description="Disordered" evidence="1">
    <location>
        <begin position="123"/>
        <end position="176"/>
    </location>
</feature>
<gene>
    <name evidence="2" type="ORF">BRADI_3g34099v3</name>
</gene>
<dbReference type="InParanoid" id="A0A2K2D0Y9"/>
<proteinExistence type="predicted"/>
<organism evidence="2">
    <name type="scientific">Brachypodium distachyon</name>
    <name type="common">Purple false brome</name>
    <name type="synonym">Trachynia distachya</name>
    <dbReference type="NCBI Taxonomy" id="15368"/>
    <lineage>
        <taxon>Eukaryota</taxon>
        <taxon>Viridiplantae</taxon>
        <taxon>Streptophyta</taxon>
        <taxon>Embryophyta</taxon>
        <taxon>Tracheophyta</taxon>
        <taxon>Spermatophyta</taxon>
        <taxon>Magnoliopsida</taxon>
        <taxon>Liliopsida</taxon>
        <taxon>Poales</taxon>
        <taxon>Poaceae</taxon>
        <taxon>BOP clade</taxon>
        <taxon>Pooideae</taxon>
        <taxon>Stipodae</taxon>
        <taxon>Brachypodieae</taxon>
        <taxon>Brachypodium</taxon>
    </lineage>
</organism>
<dbReference type="Proteomes" id="UP000008810">
    <property type="component" value="Chromosome 3"/>
</dbReference>